<evidence type="ECO:0000313" key="3">
    <source>
        <dbReference type="Proteomes" id="UP000234206"/>
    </source>
</evidence>
<keyword evidence="3" id="KW-1185">Reference proteome</keyword>
<protein>
    <recommendedName>
        <fullName evidence="4">Tat pathway signal sequence domain protein</fullName>
    </recommendedName>
</protein>
<name>A0A2I1PCI5_9MICO</name>
<keyword evidence="1" id="KW-0732">Signal</keyword>
<feature type="chain" id="PRO_5039464965" description="Tat pathway signal sequence domain protein" evidence="1">
    <location>
        <begin position="31"/>
        <end position="207"/>
    </location>
</feature>
<dbReference type="EMBL" id="PKIZ01000004">
    <property type="protein sequence ID" value="PKZ42343.1"/>
    <property type="molecule type" value="Genomic_DNA"/>
</dbReference>
<dbReference type="InterPro" id="IPR006311">
    <property type="entry name" value="TAT_signal"/>
</dbReference>
<comment type="caution">
    <text evidence="2">The sequence shown here is derived from an EMBL/GenBank/DDBJ whole genome shotgun (WGS) entry which is preliminary data.</text>
</comment>
<evidence type="ECO:0000256" key="1">
    <source>
        <dbReference type="SAM" id="SignalP"/>
    </source>
</evidence>
<dbReference type="AlphaFoldDB" id="A0A2I1PCI5"/>
<dbReference type="RefSeq" id="WP_101849238.1">
    <property type="nucleotide sequence ID" value="NZ_PKIZ01000004.1"/>
</dbReference>
<reference evidence="2 3" key="1">
    <citation type="submission" date="2017-12" db="EMBL/GenBank/DDBJ databases">
        <title>Phylogenetic diversity of female urinary microbiome.</title>
        <authorList>
            <person name="Thomas-White K."/>
            <person name="Wolfe A.J."/>
        </authorList>
    </citation>
    <scope>NUCLEOTIDE SEQUENCE [LARGE SCALE GENOMIC DNA]</scope>
    <source>
        <strain evidence="2 3">UMB1298</strain>
    </source>
</reference>
<sequence length="207" mass="21752">MTQITRRSVVKGAAWSAPAVAVASQAPTLAASTTCELTDEQLNAGDCSQTAASWFVTDNHTYSTTGGGSITRVNQANNIGLRSDCNYTGSVTFKIHNNSGEAYIPAPTAQLADGREFTGAATLGNVLTGIAQVGWDSSFNIRWEDSAGTNVTPDPWEGALITVPMELSYTAPDGSVHTCMVALQYTLTEGLTSGAIRQMTGAQFISY</sequence>
<gene>
    <name evidence="2" type="ORF">CYJ76_03370</name>
</gene>
<accession>A0A2I1PCI5</accession>
<organism evidence="2 3">
    <name type="scientific">Kytococcus schroeteri</name>
    <dbReference type="NCBI Taxonomy" id="138300"/>
    <lineage>
        <taxon>Bacteria</taxon>
        <taxon>Bacillati</taxon>
        <taxon>Actinomycetota</taxon>
        <taxon>Actinomycetes</taxon>
        <taxon>Micrococcales</taxon>
        <taxon>Kytococcaceae</taxon>
        <taxon>Kytococcus</taxon>
    </lineage>
</organism>
<evidence type="ECO:0000313" key="2">
    <source>
        <dbReference type="EMBL" id="PKZ42343.1"/>
    </source>
</evidence>
<feature type="signal peptide" evidence="1">
    <location>
        <begin position="1"/>
        <end position="30"/>
    </location>
</feature>
<proteinExistence type="predicted"/>
<dbReference type="OrthoDB" id="9958240at2"/>
<dbReference type="Proteomes" id="UP000234206">
    <property type="component" value="Unassembled WGS sequence"/>
</dbReference>
<evidence type="ECO:0008006" key="4">
    <source>
        <dbReference type="Google" id="ProtNLM"/>
    </source>
</evidence>
<dbReference type="PROSITE" id="PS51318">
    <property type="entry name" value="TAT"/>
    <property type="match status" value="1"/>
</dbReference>